<evidence type="ECO:0000313" key="4">
    <source>
        <dbReference type="Proteomes" id="UP000501891"/>
    </source>
</evidence>
<protein>
    <submittedName>
        <fullName evidence="3">Uncharacterized protein</fullName>
    </submittedName>
</protein>
<dbReference type="AlphaFoldDB" id="A0A858R3M8"/>
<dbReference type="Proteomes" id="UP000501891">
    <property type="component" value="Chromosome"/>
</dbReference>
<feature type="signal peptide" evidence="2">
    <location>
        <begin position="1"/>
        <end position="26"/>
    </location>
</feature>
<reference evidence="3" key="1">
    <citation type="submission" date="2020-04" db="EMBL/GenBank/DDBJ databases">
        <title>A desert anoxygenic phototrophic bacterium fixes CO2 using RubisCO under aerobic conditions.</title>
        <authorList>
            <person name="Tang K."/>
        </authorList>
    </citation>
    <scope>NUCLEOTIDE SEQUENCE [LARGE SCALE GENOMIC DNA]</scope>
    <source>
        <strain evidence="3">MIMtkB3</strain>
    </source>
</reference>
<sequence length="118" mass="12060">MRAMVSVKLPALLGTLALLAAGPALAQAAKPAAPAPAAAPAAPPKDVGPADIKKAVTCQSLVTQFDDRLTASKAADDVKAKARDLRAAGNKACNAKDYDAGMEQVRQALNTIEVKPML</sequence>
<feature type="chain" id="PRO_5032950501" evidence="2">
    <location>
        <begin position="27"/>
        <end position="118"/>
    </location>
</feature>
<accession>A0A858R3M8</accession>
<organism evidence="3 4">
    <name type="scientific">Aerophototrophica crusticola</name>
    <dbReference type="NCBI Taxonomy" id="1709002"/>
    <lineage>
        <taxon>Bacteria</taxon>
        <taxon>Pseudomonadati</taxon>
        <taxon>Pseudomonadota</taxon>
        <taxon>Alphaproteobacteria</taxon>
        <taxon>Rhodospirillales</taxon>
        <taxon>Rhodospirillaceae</taxon>
        <taxon>Aerophototrophica</taxon>
    </lineage>
</organism>
<keyword evidence="4" id="KW-1185">Reference proteome</keyword>
<keyword evidence="2" id="KW-0732">Signal</keyword>
<evidence type="ECO:0000256" key="2">
    <source>
        <dbReference type="SAM" id="SignalP"/>
    </source>
</evidence>
<dbReference type="EMBL" id="CP051775">
    <property type="protein sequence ID" value="QJE71706.1"/>
    <property type="molecule type" value="Genomic_DNA"/>
</dbReference>
<evidence type="ECO:0000256" key="1">
    <source>
        <dbReference type="SAM" id="MobiDB-lite"/>
    </source>
</evidence>
<gene>
    <name evidence="3" type="ORF">HHL28_10650</name>
</gene>
<proteinExistence type="predicted"/>
<name>A0A858R3M8_9PROT</name>
<evidence type="ECO:0000313" key="3">
    <source>
        <dbReference type="EMBL" id="QJE71706.1"/>
    </source>
</evidence>
<feature type="region of interest" description="Disordered" evidence="1">
    <location>
        <begin position="30"/>
        <end position="50"/>
    </location>
</feature>
<dbReference type="KEGG" id="acru:HHL28_10650"/>